<reference evidence="2" key="2">
    <citation type="journal article" date="2021" name="PeerJ">
        <title>Extensive microbial diversity within the chicken gut microbiome revealed by metagenomics and culture.</title>
        <authorList>
            <person name="Gilroy R."/>
            <person name="Ravi A."/>
            <person name="Getino M."/>
            <person name="Pursley I."/>
            <person name="Horton D.L."/>
            <person name="Alikhan N.F."/>
            <person name="Baker D."/>
            <person name="Gharbi K."/>
            <person name="Hall N."/>
            <person name="Watson M."/>
            <person name="Adriaenssens E.M."/>
            <person name="Foster-Nyarko E."/>
            <person name="Jarju S."/>
            <person name="Secka A."/>
            <person name="Antonio M."/>
            <person name="Oren A."/>
            <person name="Chaudhuri R.R."/>
            <person name="La Ragione R."/>
            <person name="Hildebrand F."/>
            <person name="Pallen M.J."/>
        </authorList>
    </citation>
    <scope>NUCLEOTIDE SEQUENCE</scope>
    <source>
        <strain evidence="2">G3-8215</strain>
    </source>
</reference>
<feature type="chain" id="PRO_5037600918" description="Lipoprotein" evidence="1">
    <location>
        <begin position="26"/>
        <end position="127"/>
    </location>
</feature>
<keyword evidence="1" id="KW-0732">Signal</keyword>
<accession>A0A940DRC0</accession>
<comment type="caution">
    <text evidence="2">The sequence shown here is derived from an EMBL/GenBank/DDBJ whole genome shotgun (WGS) entry which is preliminary data.</text>
</comment>
<evidence type="ECO:0000313" key="3">
    <source>
        <dbReference type="Proteomes" id="UP000725002"/>
    </source>
</evidence>
<evidence type="ECO:0000313" key="2">
    <source>
        <dbReference type="EMBL" id="MBO8483584.1"/>
    </source>
</evidence>
<sequence length="127" mass="13669">MIRNLRDIICLLAAVLLTGLAACHANDTASCSSDFRHVSILENFQQDSFNPGKSSPENFMEQNIAGAAGISANGCVSPRCQSSIKASVLQNSISAIVQTVSSCAEERRFSISRLNDYYVFGLGHIII</sequence>
<dbReference type="EMBL" id="JADILV010000037">
    <property type="protein sequence ID" value="MBO8483584.1"/>
    <property type="molecule type" value="Genomic_DNA"/>
</dbReference>
<protein>
    <recommendedName>
        <fullName evidence="4">Lipoprotein</fullName>
    </recommendedName>
</protein>
<dbReference type="AlphaFoldDB" id="A0A940DRC0"/>
<organism evidence="2 3">
    <name type="scientific">Candidatus Cryptobacteroides avicola</name>
    <dbReference type="NCBI Taxonomy" id="2840757"/>
    <lineage>
        <taxon>Bacteria</taxon>
        <taxon>Pseudomonadati</taxon>
        <taxon>Bacteroidota</taxon>
        <taxon>Bacteroidia</taxon>
        <taxon>Bacteroidales</taxon>
        <taxon>Candidatus Cryptobacteroides</taxon>
    </lineage>
</organism>
<evidence type="ECO:0000256" key="1">
    <source>
        <dbReference type="SAM" id="SignalP"/>
    </source>
</evidence>
<gene>
    <name evidence="2" type="ORF">IAB75_05665</name>
</gene>
<dbReference type="Proteomes" id="UP000725002">
    <property type="component" value="Unassembled WGS sequence"/>
</dbReference>
<proteinExistence type="predicted"/>
<evidence type="ECO:0008006" key="4">
    <source>
        <dbReference type="Google" id="ProtNLM"/>
    </source>
</evidence>
<dbReference type="PROSITE" id="PS51257">
    <property type="entry name" value="PROKAR_LIPOPROTEIN"/>
    <property type="match status" value="1"/>
</dbReference>
<feature type="signal peptide" evidence="1">
    <location>
        <begin position="1"/>
        <end position="25"/>
    </location>
</feature>
<reference evidence="2" key="1">
    <citation type="submission" date="2020-10" db="EMBL/GenBank/DDBJ databases">
        <authorList>
            <person name="Gilroy R."/>
        </authorList>
    </citation>
    <scope>NUCLEOTIDE SEQUENCE</scope>
    <source>
        <strain evidence="2">G3-8215</strain>
    </source>
</reference>
<name>A0A940DRC0_9BACT</name>